<feature type="repeat" description="PPR" evidence="3">
    <location>
        <begin position="185"/>
        <end position="219"/>
    </location>
</feature>
<dbReference type="InterPro" id="IPR032867">
    <property type="entry name" value="DYW_dom"/>
</dbReference>
<dbReference type="EMBL" id="BSYO01000002">
    <property type="protein sequence ID" value="GMH01100.1"/>
    <property type="molecule type" value="Genomic_DNA"/>
</dbReference>
<dbReference type="Pfam" id="PF01535">
    <property type="entry name" value="PPR"/>
    <property type="match status" value="1"/>
</dbReference>
<keyword evidence="2" id="KW-0677">Repeat</keyword>
<dbReference type="PANTHER" id="PTHR47926">
    <property type="entry name" value="PENTATRICOPEPTIDE REPEAT-CONTAINING PROTEIN"/>
    <property type="match status" value="1"/>
</dbReference>
<dbReference type="GO" id="GO:0003723">
    <property type="term" value="F:RNA binding"/>
    <property type="evidence" value="ECO:0007669"/>
    <property type="project" value="InterPro"/>
</dbReference>
<proteinExistence type="inferred from homology"/>
<dbReference type="FunFam" id="1.25.40.10:FF:000242">
    <property type="entry name" value="Pentatricopeptide repeat-containing protein"/>
    <property type="match status" value="1"/>
</dbReference>
<accession>A0AAD3RYL7</accession>
<dbReference type="Pfam" id="PF14432">
    <property type="entry name" value="DYW_deaminase"/>
    <property type="match status" value="1"/>
</dbReference>
<dbReference type="GO" id="GO:0009451">
    <property type="term" value="P:RNA modification"/>
    <property type="evidence" value="ECO:0007669"/>
    <property type="project" value="InterPro"/>
</dbReference>
<comment type="caution">
    <text evidence="5">The sequence shown here is derived from an EMBL/GenBank/DDBJ whole genome shotgun (WGS) entry which is preliminary data.</text>
</comment>
<dbReference type="InterPro" id="IPR046848">
    <property type="entry name" value="E_motif"/>
</dbReference>
<evidence type="ECO:0000313" key="6">
    <source>
        <dbReference type="Proteomes" id="UP001279734"/>
    </source>
</evidence>
<feature type="repeat" description="PPR" evidence="3">
    <location>
        <begin position="150"/>
        <end position="184"/>
    </location>
</feature>
<comment type="similarity">
    <text evidence="1">Belongs to the PPR family. PCMP-H subfamily.</text>
</comment>
<evidence type="ECO:0000259" key="4">
    <source>
        <dbReference type="Pfam" id="PF14432"/>
    </source>
</evidence>
<feature type="repeat" description="PPR" evidence="3">
    <location>
        <begin position="251"/>
        <end position="285"/>
    </location>
</feature>
<feature type="domain" description="DYW" evidence="4">
    <location>
        <begin position="463"/>
        <end position="555"/>
    </location>
</feature>
<dbReference type="InterPro" id="IPR002885">
    <property type="entry name" value="PPR_rpt"/>
</dbReference>
<evidence type="ECO:0000256" key="2">
    <source>
        <dbReference type="ARBA" id="ARBA00022737"/>
    </source>
</evidence>
<dbReference type="Pfam" id="PF13041">
    <property type="entry name" value="PPR_2"/>
    <property type="match status" value="2"/>
</dbReference>
<dbReference type="PROSITE" id="PS51375">
    <property type="entry name" value="PPR"/>
    <property type="match status" value="3"/>
</dbReference>
<dbReference type="Proteomes" id="UP001279734">
    <property type="component" value="Unassembled WGS sequence"/>
</dbReference>
<evidence type="ECO:0000256" key="1">
    <source>
        <dbReference type="ARBA" id="ARBA00006643"/>
    </source>
</evidence>
<reference evidence="5" key="1">
    <citation type="submission" date="2023-05" db="EMBL/GenBank/DDBJ databases">
        <title>Nepenthes gracilis genome sequencing.</title>
        <authorList>
            <person name="Fukushima K."/>
        </authorList>
    </citation>
    <scope>NUCLEOTIDE SEQUENCE</scope>
    <source>
        <strain evidence="5">SING2019-196</strain>
    </source>
</reference>
<evidence type="ECO:0000256" key="3">
    <source>
        <dbReference type="PROSITE-ProRule" id="PRU00708"/>
    </source>
</evidence>
<dbReference type="PANTHER" id="PTHR47926:SF360">
    <property type="entry name" value="PENTATRICOPEPTIDE REPEAT-CONTAINING PROTEIN"/>
    <property type="match status" value="1"/>
</dbReference>
<sequence>MAYVNSEKIMKEGGGRVWHLAWRISRTPAAISHTTGHASRFPSSVTVSIASHQALKHLLNACKISLDFKSALQTYATIVKCGYHKNPSLLSTLISTLVCCGHLNLACQLQNETPIRDLDLMTANVIIARFMRGGDVDAAKRVFYNMHERDLVSWNSVIGGCIKNAHFEEALRFFKSMLYLNVQPDEYTFAPVVAGCARLGALDHAKWVHRLMIDKNITLNHILHAALIDMYAKCGRIEIARDIFHSIRSNYVSAWNAMINGLAIHGLSSEAISIFMQMEVENISPDAVTFMGILMSCSHCGLHEQGRIYFDIMRSRYMIEPQVEHYGVLVDLLGRSGHLQDAYSTIKTMPMAPDVVIWRSLLSACRIHKNSELGEIAIRNISCLNGSDYVLLSNTYCSLGKWNSAAKVRDLMRIEGIHQCYGRSWVELVGAIFQFKAGDKSHPETEAIYKVLEGLAKRTKLEGFVPTTELVLMDVSEEEKEDNLNHHSEKLALAFGILKTCCGTEIQISKNLRTCQDCHSWFKAVSRMLARVIVVRDRIRFHRFEGGSCSCGDYW</sequence>
<dbReference type="AlphaFoldDB" id="A0AAD3RYL7"/>
<organism evidence="5 6">
    <name type="scientific">Nepenthes gracilis</name>
    <name type="common">Slender pitcher plant</name>
    <dbReference type="NCBI Taxonomy" id="150966"/>
    <lineage>
        <taxon>Eukaryota</taxon>
        <taxon>Viridiplantae</taxon>
        <taxon>Streptophyta</taxon>
        <taxon>Embryophyta</taxon>
        <taxon>Tracheophyta</taxon>
        <taxon>Spermatophyta</taxon>
        <taxon>Magnoliopsida</taxon>
        <taxon>eudicotyledons</taxon>
        <taxon>Gunneridae</taxon>
        <taxon>Pentapetalae</taxon>
        <taxon>Caryophyllales</taxon>
        <taxon>Nepenthaceae</taxon>
        <taxon>Nepenthes</taxon>
    </lineage>
</organism>
<gene>
    <name evidence="5" type="ORF">Nepgr_002939</name>
</gene>
<dbReference type="NCBIfam" id="TIGR00756">
    <property type="entry name" value="PPR"/>
    <property type="match status" value="3"/>
</dbReference>
<dbReference type="InterPro" id="IPR011990">
    <property type="entry name" value="TPR-like_helical_dom_sf"/>
</dbReference>
<protein>
    <recommendedName>
        <fullName evidence="4">DYW domain-containing protein</fullName>
    </recommendedName>
</protein>
<dbReference type="InterPro" id="IPR046960">
    <property type="entry name" value="PPR_At4g14850-like_plant"/>
</dbReference>
<evidence type="ECO:0000313" key="5">
    <source>
        <dbReference type="EMBL" id="GMH01100.1"/>
    </source>
</evidence>
<name>A0AAD3RYL7_NEPGR</name>
<keyword evidence="6" id="KW-1185">Reference proteome</keyword>
<dbReference type="GO" id="GO:0008270">
    <property type="term" value="F:zinc ion binding"/>
    <property type="evidence" value="ECO:0007669"/>
    <property type="project" value="InterPro"/>
</dbReference>
<dbReference type="Gene3D" id="1.25.40.10">
    <property type="entry name" value="Tetratricopeptide repeat domain"/>
    <property type="match status" value="3"/>
</dbReference>
<dbReference type="Pfam" id="PF20431">
    <property type="entry name" value="E_motif"/>
    <property type="match status" value="1"/>
</dbReference>